<dbReference type="GO" id="GO:0000381">
    <property type="term" value="P:regulation of alternative mRNA splicing, via spliceosome"/>
    <property type="evidence" value="ECO:0007669"/>
    <property type="project" value="TreeGrafter"/>
</dbReference>
<dbReference type="SUPFAM" id="SSF54236">
    <property type="entry name" value="Ubiquitin-like"/>
    <property type="match status" value="1"/>
</dbReference>
<evidence type="ECO:0008006" key="13">
    <source>
        <dbReference type="Google" id="ProtNLM"/>
    </source>
</evidence>
<feature type="compositionally biased region" description="Low complexity" evidence="8">
    <location>
        <begin position="81"/>
        <end position="123"/>
    </location>
</feature>
<dbReference type="Pfam" id="PF01805">
    <property type="entry name" value="Surp"/>
    <property type="match status" value="2"/>
</dbReference>
<dbReference type="GO" id="GO:0071004">
    <property type="term" value="C:U2-type prespliceosome"/>
    <property type="evidence" value="ECO:0007669"/>
    <property type="project" value="TreeGrafter"/>
</dbReference>
<evidence type="ECO:0000259" key="9">
    <source>
        <dbReference type="PROSITE" id="PS50053"/>
    </source>
</evidence>
<evidence type="ECO:0000256" key="4">
    <source>
        <dbReference type="ARBA" id="ARBA00022737"/>
    </source>
</evidence>
<dbReference type="OrthoDB" id="447637at2759"/>
<feature type="domain" description="SURP motif" evidence="10">
    <location>
        <begin position="16"/>
        <end position="58"/>
    </location>
</feature>
<proteinExistence type="predicted"/>
<dbReference type="GO" id="GO:0045292">
    <property type="term" value="P:mRNA cis splicing, via spliceosome"/>
    <property type="evidence" value="ECO:0007669"/>
    <property type="project" value="InterPro"/>
</dbReference>
<dbReference type="InterPro" id="IPR035563">
    <property type="entry name" value="SF3As1_ubi"/>
</dbReference>
<accession>A0A8J4PZM2</accession>
<dbReference type="Pfam" id="PF00240">
    <property type="entry name" value="ubiquitin"/>
    <property type="match status" value="1"/>
</dbReference>
<keyword evidence="2" id="KW-0507">mRNA processing</keyword>
<dbReference type="FunFam" id="1.10.10.790:FF:000001">
    <property type="entry name" value="Splicing factor 3a, subunit 1"/>
    <property type="match status" value="1"/>
</dbReference>
<dbReference type="GO" id="GO:0003723">
    <property type="term" value="F:RNA binding"/>
    <property type="evidence" value="ECO:0007669"/>
    <property type="project" value="InterPro"/>
</dbReference>
<feature type="compositionally biased region" description="Basic and acidic residues" evidence="8">
    <location>
        <begin position="440"/>
        <end position="452"/>
    </location>
</feature>
<feature type="compositionally biased region" description="Pro residues" evidence="8">
    <location>
        <begin position="533"/>
        <end position="554"/>
    </location>
</feature>
<dbReference type="InterPro" id="IPR035967">
    <property type="entry name" value="SWAP/Surp_sf"/>
</dbReference>
<feature type="domain" description="SURP motif" evidence="10">
    <location>
        <begin position="164"/>
        <end position="206"/>
    </location>
</feature>
<feature type="compositionally biased region" description="Basic and acidic residues" evidence="8">
    <location>
        <begin position="71"/>
        <end position="80"/>
    </location>
</feature>
<evidence type="ECO:0000256" key="6">
    <source>
        <dbReference type="ARBA" id="ARBA00023242"/>
    </source>
</evidence>
<dbReference type="PANTHER" id="PTHR15316:SF1">
    <property type="entry name" value="SPLICING FACTOR 3A SUBUNIT 1"/>
    <property type="match status" value="1"/>
</dbReference>
<dbReference type="SMART" id="SM00213">
    <property type="entry name" value="UBQ"/>
    <property type="match status" value="1"/>
</dbReference>
<evidence type="ECO:0000259" key="10">
    <source>
        <dbReference type="PROSITE" id="PS50128"/>
    </source>
</evidence>
<keyword evidence="5" id="KW-0508">mRNA splicing</keyword>
<comment type="caution">
    <text evidence="11">The sequence shown here is derived from an EMBL/GenBank/DDBJ whole genome shotgun (WGS) entry which is preliminary data.</text>
</comment>
<feature type="region of interest" description="Disordered" evidence="8">
    <location>
        <begin position="440"/>
        <end position="554"/>
    </location>
</feature>
<keyword evidence="4" id="KW-0677">Repeat</keyword>
<keyword evidence="6" id="KW-0539">Nucleus</keyword>
<dbReference type="Proteomes" id="UP000695562">
    <property type="component" value="Unassembled WGS sequence"/>
</dbReference>
<dbReference type="CDD" id="cd01800">
    <property type="entry name" value="Ubl_SF3a120"/>
    <property type="match status" value="1"/>
</dbReference>
<dbReference type="EMBL" id="AJWJ01000104">
    <property type="protein sequence ID" value="KAF2075342.1"/>
    <property type="molecule type" value="Genomic_DNA"/>
</dbReference>
<name>A0A8J4PZM2_9MYCE</name>
<dbReference type="InterPro" id="IPR000626">
    <property type="entry name" value="Ubiquitin-like_dom"/>
</dbReference>
<organism evidence="11 12">
    <name type="scientific">Polysphondylium violaceum</name>
    <dbReference type="NCBI Taxonomy" id="133409"/>
    <lineage>
        <taxon>Eukaryota</taxon>
        <taxon>Amoebozoa</taxon>
        <taxon>Evosea</taxon>
        <taxon>Eumycetozoa</taxon>
        <taxon>Dictyostelia</taxon>
        <taxon>Dictyosteliales</taxon>
        <taxon>Dictyosteliaceae</taxon>
        <taxon>Polysphondylium</taxon>
    </lineage>
</organism>
<protein>
    <recommendedName>
        <fullName evidence="13">SWAP/Surp domain-containing protein</fullName>
    </recommendedName>
</protein>
<feature type="compositionally biased region" description="Low complexity" evidence="8">
    <location>
        <begin position="520"/>
        <end position="532"/>
    </location>
</feature>
<evidence type="ECO:0000256" key="2">
    <source>
        <dbReference type="ARBA" id="ARBA00022664"/>
    </source>
</evidence>
<dbReference type="Gene3D" id="3.10.20.90">
    <property type="entry name" value="Phosphatidylinositol 3-kinase Catalytic Subunit, Chain A, domain 1"/>
    <property type="match status" value="1"/>
</dbReference>
<dbReference type="SMART" id="SM00648">
    <property type="entry name" value="SWAP"/>
    <property type="match status" value="2"/>
</dbReference>
<feature type="compositionally biased region" description="Low complexity" evidence="8">
    <location>
        <begin position="474"/>
        <end position="503"/>
    </location>
</feature>
<feature type="domain" description="Ubiquitin-like" evidence="9">
    <location>
        <begin position="614"/>
        <end position="695"/>
    </location>
</feature>
<sequence length="698" mass="78733">MVNEFKTPPDGDVKNRIDKTSEYAARYGDSFETKVLNKEKDNPLFNFMKKGDIYYDYYKFKIQEKKAEKLKQQQEKEAAEKASAANKESANTSTSSPTLAAPAATSTAATVSPTTTTTTTTTPLPQPPTIPTPPPEPKKEIYEPEPLLYILDIPETMSSLELDTIRLTAQFVAKNGQSFLTELSAREAKNTQFDFLKPTSHLYEWFRALVESYVAVIYPPKNIKSTLSSTNFNDKQTILERAINRFEYNQEQENAKKKAEEEEDKEKALIASIDWHDFVIVDTIDFYDEDLDLLPQPKTFEQLISSDLSLANEEDGNNDEEMDVEMETEMETEDMEDGDNDVGAPVQQSKLKIVKDYVKNKAATSTSAAVHRKLTQICQICNQEIPLEEMGEHMRIELIRKNQKERLGNNSNNSTQSTLVEDDEIAKNLQSFASKRSDIFGEDEELKRKEQNRQQSEAPKIIWDGHTNSITRTQQAVHQQQQKIQQQKIQQQQQQQNQQQQQQHPHHQQHHQPPPPPMGFPQQPIIPNQPGLFYPPPPPPMGFGQQAPPPPQFIPGMPQPPPPYNIPGMVAPPGIAMGPPIMQQDMDEPAQKKQKKDDNLIPELLFIQQNPGPVNLMIELSEGDGKASKVFPVTVQLVDLIQTLKEKIKDATGMAPNKQKLKTAGISVLKDQCTVAFYNLKSGSTVSVGLKERGGRKK</sequence>
<comment type="subcellular location">
    <subcellularLocation>
        <location evidence="1">Nucleus</location>
    </subcellularLocation>
</comment>
<dbReference type="InterPro" id="IPR029071">
    <property type="entry name" value="Ubiquitin-like_domsf"/>
</dbReference>
<evidence type="ECO:0000313" key="12">
    <source>
        <dbReference type="Proteomes" id="UP000695562"/>
    </source>
</evidence>
<reference evidence="11" key="1">
    <citation type="submission" date="2020-01" db="EMBL/GenBank/DDBJ databases">
        <title>Development of genomics and gene disruption for Polysphondylium violaceum indicates a role for the polyketide synthase stlB in stalk morphogenesis.</title>
        <authorList>
            <person name="Narita B."/>
            <person name="Kawabe Y."/>
            <person name="Kin K."/>
            <person name="Saito T."/>
            <person name="Gibbs R."/>
            <person name="Kuspa A."/>
            <person name="Muzny D."/>
            <person name="Queller D."/>
            <person name="Richards S."/>
            <person name="Strassman J."/>
            <person name="Sucgang R."/>
            <person name="Worley K."/>
            <person name="Schaap P."/>
        </authorList>
    </citation>
    <scope>NUCLEOTIDE SEQUENCE</scope>
    <source>
        <strain evidence="11">QSvi11</strain>
    </source>
</reference>
<evidence type="ECO:0000256" key="8">
    <source>
        <dbReference type="SAM" id="MobiDB-lite"/>
    </source>
</evidence>
<evidence type="ECO:0000256" key="5">
    <source>
        <dbReference type="ARBA" id="ARBA00023187"/>
    </source>
</evidence>
<dbReference type="GO" id="GO:0071013">
    <property type="term" value="C:catalytic step 2 spliceosome"/>
    <property type="evidence" value="ECO:0007669"/>
    <property type="project" value="TreeGrafter"/>
</dbReference>
<evidence type="ECO:0000256" key="1">
    <source>
        <dbReference type="ARBA" id="ARBA00004123"/>
    </source>
</evidence>
<dbReference type="PROSITE" id="PS50053">
    <property type="entry name" value="UBIQUITIN_2"/>
    <property type="match status" value="1"/>
</dbReference>
<evidence type="ECO:0000313" key="11">
    <source>
        <dbReference type="EMBL" id="KAF2075342.1"/>
    </source>
</evidence>
<dbReference type="Gene3D" id="1.10.10.790">
    <property type="entry name" value="Surp module"/>
    <property type="match status" value="2"/>
</dbReference>
<dbReference type="GO" id="GO:0005686">
    <property type="term" value="C:U2 snRNP"/>
    <property type="evidence" value="ECO:0007669"/>
    <property type="project" value="TreeGrafter"/>
</dbReference>
<dbReference type="InterPro" id="IPR045146">
    <property type="entry name" value="SF3A1"/>
</dbReference>
<dbReference type="SUPFAM" id="SSF109905">
    <property type="entry name" value="Surp module (SWAP domain)"/>
    <property type="match status" value="2"/>
</dbReference>
<dbReference type="InterPro" id="IPR000061">
    <property type="entry name" value="Surp"/>
</dbReference>
<keyword evidence="3" id="KW-0747">Spliceosome</keyword>
<feature type="compositionally biased region" description="Pro residues" evidence="8">
    <location>
        <begin position="124"/>
        <end position="135"/>
    </location>
</feature>
<feature type="coiled-coil region" evidence="7">
    <location>
        <begin position="243"/>
        <end position="272"/>
    </location>
</feature>
<dbReference type="Pfam" id="PF12230">
    <property type="entry name" value="PRP21_like_P"/>
    <property type="match status" value="1"/>
</dbReference>
<evidence type="ECO:0000256" key="3">
    <source>
        <dbReference type="ARBA" id="ARBA00022728"/>
    </source>
</evidence>
<gene>
    <name evidence="11" type="ORF">CYY_003371</name>
</gene>
<evidence type="ECO:0000256" key="7">
    <source>
        <dbReference type="SAM" id="Coils"/>
    </source>
</evidence>
<dbReference type="PANTHER" id="PTHR15316">
    <property type="entry name" value="SPLICEOSOME ASSOCIATED PROTEIN 114/SWAP SPLICING FACTOR-RELATED"/>
    <property type="match status" value="1"/>
</dbReference>
<feature type="region of interest" description="Disordered" evidence="8">
    <location>
        <begin position="71"/>
        <end position="139"/>
    </location>
</feature>
<keyword evidence="12" id="KW-1185">Reference proteome</keyword>
<dbReference type="AlphaFoldDB" id="A0A8J4PZM2"/>
<keyword evidence="7" id="KW-0175">Coiled coil</keyword>
<dbReference type="InterPro" id="IPR022030">
    <property type="entry name" value="SF3A1_dom"/>
</dbReference>
<dbReference type="PROSITE" id="PS50128">
    <property type="entry name" value="SURP"/>
    <property type="match status" value="2"/>
</dbReference>